<dbReference type="HOGENOM" id="CLU_102827_0_0_9"/>
<dbReference type="PANTHER" id="PTHR13887:SF14">
    <property type="entry name" value="DISULFIDE BOND FORMATION PROTEIN D"/>
    <property type="match status" value="1"/>
</dbReference>
<dbReference type="KEGG" id="bts:Btus_1726"/>
<dbReference type="SUPFAM" id="SSF52833">
    <property type="entry name" value="Thioredoxin-like"/>
    <property type="match status" value="1"/>
</dbReference>
<dbReference type="InterPro" id="IPR001853">
    <property type="entry name" value="DSBA-like_thioredoxin_dom"/>
</dbReference>
<dbReference type="RefSeq" id="WP_013075715.1">
    <property type="nucleotide sequence ID" value="NC_014098.1"/>
</dbReference>
<dbReference type="eggNOG" id="COG2761">
    <property type="taxonomic scope" value="Bacteria"/>
</dbReference>
<dbReference type="PANTHER" id="PTHR13887">
    <property type="entry name" value="GLUTATHIONE S-TRANSFERASE KAPPA"/>
    <property type="match status" value="1"/>
</dbReference>
<dbReference type="CDD" id="cd03025">
    <property type="entry name" value="DsbA_FrnE_like"/>
    <property type="match status" value="1"/>
</dbReference>
<dbReference type="InterPro" id="IPR036249">
    <property type="entry name" value="Thioredoxin-like_sf"/>
</dbReference>
<keyword evidence="1" id="KW-0732">Signal</keyword>
<keyword evidence="7" id="KW-1185">Reference proteome</keyword>
<evidence type="ECO:0000313" key="6">
    <source>
        <dbReference type="EMBL" id="ADG06428.1"/>
    </source>
</evidence>
<reference evidence="6 7" key="1">
    <citation type="journal article" date="2011" name="Stand. Genomic Sci.">
        <title>Complete genome sequence of the thermophilic, hydrogen-oxidizing Bacillus tusciae type strain (T2) and reclassification in the new genus, Kyrpidia gen. nov. as Kyrpidia tusciae comb. nov. and emendation of the family Alicyclobacillaceae da Costa and Rainey, 2010.</title>
        <authorList>
            <person name="Klenk H.P."/>
            <person name="Lapidus A."/>
            <person name="Chertkov O."/>
            <person name="Copeland A."/>
            <person name="Del Rio T.G."/>
            <person name="Nolan M."/>
            <person name="Lucas S."/>
            <person name="Chen F."/>
            <person name="Tice H."/>
            <person name="Cheng J.F."/>
            <person name="Han C."/>
            <person name="Bruce D."/>
            <person name="Goodwin L."/>
            <person name="Pitluck S."/>
            <person name="Pati A."/>
            <person name="Ivanova N."/>
            <person name="Mavromatis K."/>
            <person name="Daum C."/>
            <person name="Chen A."/>
            <person name="Palaniappan K."/>
            <person name="Chang Y.J."/>
            <person name="Land M."/>
            <person name="Hauser L."/>
            <person name="Jeffries C.D."/>
            <person name="Detter J.C."/>
            <person name="Rohde M."/>
            <person name="Abt B."/>
            <person name="Pukall R."/>
            <person name="Goker M."/>
            <person name="Bristow J."/>
            <person name="Markowitz V."/>
            <person name="Hugenholtz P."/>
            <person name="Eisen J.A."/>
        </authorList>
    </citation>
    <scope>NUCLEOTIDE SEQUENCE [LARGE SCALE GENOMIC DNA]</scope>
    <source>
        <strain evidence="6 7">DSM 2912</strain>
    </source>
</reference>
<evidence type="ECO:0000259" key="5">
    <source>
        <dbReference type="Pfam" id="PF01323"/>
    </source>
</evidence>
<dbReference type="OrthoDB" id="9799122at2"/>
<keyword evidence="4" id="KW-0676">Redox-active center</keyword>
<sequence>MKIEFFHDVLCAWCYVISPRVRQLAEEFPDVEIVHRSFALAPGPEDIGRMFGSKERAKREILNHWKAANANDDERRIRAELMETRDFDYPHSLPGLMACKAAEFQGGQRAHWDYFDRVQKAHLTECRNIADGEVLLDCAGEVGLDVERFEQDFQSDRARQAVEDDVRRARELGIRAVPSLVGTGSLLVGAQRYDSLKTWYINQQDPR</sequence>
<evidence type="ECO:0000313" key="7">
    <source>
        <dbReference type="Proteomes" id="UP000002368"/>
    </source>
</evidence>
<feature type="domain" description="DSBA-like thioredoxin" evidence="5">
    <location>
        <begin position="3"/>
        <end position="197"/>
    </location>
</feature>
<organism evidence="6 7">
    <name type="scientific">Kyrpidia tusciae (strain DSM 2912 / NBRC 15312 / T2)</name>
    <name type="common">Bacillus tusciae</name>
    <dbReference type="NCBI Taxonomy" id="562970"/>
    <lineage>
        <taxon>Bacteria</taxon>
        <taxon>Bacillati</taxon>
        <taxon>Bacillota</taxon>
        <taxon>Bacilli</taxon>
        <taxon>Bacillales</taxon>
        <taxon>Alicyclobacillaceae</taxon>
        <taxon>Kyrpidia</taxon>
    </lineage>
</organism>
<dbReference type="AlphaFoldDB" id="D5WQ19"/>
<dbReference type="STRING" id="562970.Btus_1726"/>
<evidence type="ECO:0000256" key="2">
    <source>
        <dbReference type="ARBA" id="ARBA00023002"/>
    </source>
</evidence>
<keyword evidence="2" id="KW-0560">Oxidoreductase</keyword>
<gene>
    <name evidence="6" type="ordered locus">Btus_1726</name>
</gene>
<name>D5WQ19_KYRT2</name>
<dbReference type="Gene3D" id="3.40.30.10">
    <property type="entry name" value="Glutaredoxin"/>
    <property type="match status" value="1"/>
</dbReference>
<keyword evidence="3" id="KW-1015">Disulfide bond</keyword>
<proteinExistence type="predicted"/>
<evidence type="ECO:0000256" key="3">
    <source>
        <dbReference type="ARBA" id="ARBA00023157"/>
    </source>
</evidence>
<accession>D5WQ19</accession>
<dbReference type="Pfam" id="PF01323">
    <property type="entry name" value="DSBA"/>
    <property type="match status" value="1"/>
</dbReference>
<evidence type="ECO:0000256" key="4">
    <source>
        <dbReference type="ARBA" id="ARBA00023284"/>
    </source>
</evidence>
<dbReference type="Proteomes" id="UP000002368">
    <property type="component" value="Chromosome"/>
</dbReference>
<evidence type="ECO:0000256" key="1">
    <source>
        <dbReference type="ARBA" id="ARBA00022729"/>
    </source>
</evidence>
<dbReference type="GO" id="GO:0016491">
    <property type="term" value="F:oxidoreductase activity"/>
    <property type="evidence" value="ECO:0007669"/>
    <property type="project" value="UniProtKB-KW"/>
</dbReference>
<protein>
    <submittedName>
        <fullName evidence="6">DSBA oxidoreductase</fullName>
    </submittedName>
</protein>
<dbReference type="EMBL" id="CP002017">
    <property type="protein sequence ID" value="ADG06428.1"/>
    <property type="molecule type" value="Genomic_DNA"/>
</dbReference>